<dbReference type="PROSITE" id="PS50995">
    <property type="entry name" value="HTH_MARR_2"/>
    <property type="match status" value="1"/>
</dbReference>
<dbReference type="EMBL" id="BSUW01000001">
    <property type="protein sequence ID" value="GMA71012.1"/>
    <property type="molecule type" value="Genomic_DNA"/>
</dbReference>
<name>A0AA37XIB8_9ENTE</name>
<gene>
    <name evidence="2" type="ORF">GCM10025885_00610</name>
</gene>
<dbReference type="InterPro" id="IPR000835">
    <property type="entry name" value="HTH_MarR-typ"/>
</dbReference>
<feature type="domain" description="HTH marR-type" evidence="1">
    <location>
        <begin position="1"/>
        <end position="85"/>
    </location>
</feature>
<dbReference type="GO" id="GO:0006950">
    <property type="term" value="P:response to stress"/>
    <property type="evidence" value="ECO:0007669"/>
    <property type="project" value="TreeGrafter"/>
</dbReference>
<dbReference type="Pfam" id="PF01047">
    <property type="entry name" value="MarR"/>
    <property type="match status" value="1"/>
</dbReference>
<dbReference type="Gene3D" id="1.10.10.10">
    <property type="entry name" value="Winged helix-like DNA-binding domain superfamily/Winged helix DNA-binding domain"/>
    <property type="match status" value="1"/>
</dbReference>
<evidence type="ECO:0000313" key="3">
    <source>
        <dbReference type="Proteomes" id="UP001157039"/>
    </source>
</evidence>
<dbReference type="AlphaFoldDB" id="A0AA37XIB8"/>
<accession>A0AA37XIB8</accession>
<sequence length="85" mass="9791">MKLAELVPKVNLSHSALSRLITRLEQYQGRKLIERQADDTDKRSVYIFLTKSGEELVKKMQTVISSSLQKKMSQKDIQNIKSLVE</sequence>
<evidence type="ECO:0000313" key="2">
    <source>
        <dbReference type="EMBL" id="GMA71012.1"/>
    </source>
</evidence>
<dbReference type="InterPro" id="IPR036390">
    <property type="entry name" value="WH_DNA-bd_sf"/>
</dbReference>
<dbReference type="InterPro" id="IPR039422">
    <property type="entry name" value="MarR/SlyA-like"/>
</dbReference>
<dbReference type="SMART" id="SM00347">
    <property type="entry name" value="HTH_MARR"/>
    <property type="match status" value="1"/>
</dbReference>
<reference evidence="2 3" key="1">
    <citation type="journal article" date="2014" name="Int. J. Syst. Evol. Microbiol.">
        <title>Complete genome sequence of Corynebacterium casei LMG S-19264T (=DSM 44701T), isolated from a smear-ripened cheese.</title>
        <authorList>
            <consortium name="US DOE Joint Genome Institute (JGI-PGF)"/>
            <person name="Walter F."/>
            <person name="Albersmeier A."/>
            <person name="Kalinowski J."/>
            <person name="Ruckert C."/>
        </authorList>
    </citation>
    <scope>NUCLEOTIDE SEQUENCE [LARGE SCALE GENOMIC DNA]</scope>
    <source>
        <strain evidence="2 3">NBRC 114545</strain>
    </source>
</reference>
<organism evidence="2 3">
    <name type="scientific">Tetragenococcus osmophilus</name>
    <dbReference type="NCBI Taxonomy" id="526944"/>
    <lineage>
        <taxon>Bacteria</taxon>
        <taxon>Bacillati</taxon>
        <taxon>Bacillota</taxon>
        <taxon>Bacilli</taxon>
        <taxon>Lactobacillales</taxon>
        <taxon>Enterococcaceae</taxon>
        <taxon>Tetragenococcus</taxon>
    </lineage>
</organism>
<comment type="caution">
    <text evidence="2">The sequence shown here is derived from an EMBL/GenBank/DDBJ whole genome shotgun (WGS) entry which is preliminary data.</text>
</comment>
<dbReference type="Proteomes" id="UP001157039">
    <property type="component" value="Unassembled WGS sequence"/>
</dbReference>
<dbReference type="SUPFAM" id="SSF46785">
    <property type="entry name" value="Winged helix' DNA-binding domain"/>
    <property type="match status" value="1"/>
</dbReference>
<dbReference type="PANTHER" id="PTHR33164:SF43">
    <property type="entry name" value="HTH-TYPE TRANSCRIPTIONAL REPRESSOR YETL"/>
    <property type="match status" value="1"/>
</dbReference>
<dbReference type="GO" id="GO:0003700">
    <property type="term" value="F:DNA-binding transcription factor activity"/>
    <property type="evidence" value="ECO:0007669"/>
    <property type="project" value="InterPro"/>
</dbReference>
<proteinExistence type="predicted"/>
<dbReference type="RefSeq" id="WP_284212741.1">
    <property type="nucleotide sequence ID" value="NZ_BSUW01000001.1"/>
</dbReference>
<protein>
    <recommendedName>
        <fullName evidence="1">HTH marR-type domain-containing protein</fullName>
    </recommendedName>
</protein>
<evidence type="ECO:0000259" key="1">
    <source>
        <dbReference type="PROSITE" id="PS50995"/>
    </source>
</evidence>
<dbReference type="PANTHER" id="PTHR33164">
    <property type="entry name" value="TRANSCRIPTIONAL REGULATOR, MARR FAMILY"/>
    <property type="match status" value="1"/>
</dbReference>
<dbReference type="InterPro" id="IPR036388">
    <property type="entry name" value="WH-like_DNA-bd_sf"/>
</dbReference>